<gene>
    <name evidence="1" type="ORF">M9H77_12149</name>
</gene>
<protein>
    <submittedName>
        <fullName evidence="1">Uncharacterized protein</fullName>
    </submittedName>
</protein>
<dbReference type="Proteomes" id="UP001060085">
    <property type="component" value="Linkage Group LG03"/>
</dbReference>
<evidence type="ECO:0000313" key="2">
    <source>
        <dbReference type="Proteomes" id="UP001060085"/>
    </source>
</evidence>
<comment type="caution">
    <text evidence="1">The sequence shown here is derived from an EMBL/GenBank/DDBJ whole genome shotgun (WGS) entry which is preliminary data.</text>
</comment>
<proteinExistence type="predicted"/>
<evidence type="ECO:0000313" key="1">
    <source>
        <dbReference type="EMBL" id="KAI5671785.1"/>
    </source>
</evidence>
<name>A0ACC0BGL6_CATRO</name>
<organism evidence="1 2">
    <name type="scientific">Catharanthus roseus</name>
    <name type="common">Madagascar periwinkle</name>
    <name type="synonym">Vinca rosea</name>
    <dbReference type="NCBI Taxonomy" id="4058"/>
    <lineage>
        <taxon>Eukaryota</taxon>
        <taxon>Viridiplantae</taxon>
        <taxon>Streptophyta</taxon>
        <taxon>Embryophyta</taxon>
        <taxon>Tracheophyta</taxon>
        <taxon>Spermatophyta</taxon>
        <taxon>Magnoliopsida</taxon>
        <taxon>eudicotyledons</taxon>
        <taxon>Gunneridae</taxon>
        <taxon>Pentapetalae</taxon>
        <taxon>asterids</taxon>
        <taxon>lamiids</taxon>
        <taxon>Gentianales</taxon>
        <taxon>Apocynaceae</taxon>
        <taxon>Rauvolfioideae</taxon>
        <taxon>Vinceae</taxon>
        <taxon>Catharanthinae</taxon>
        <taxon>Catharanthus</taxon>
    </lineage>
</organism>
<reference evidence="2" key="1">
    <citation type="journal article" date="2023" name="Nat. Plants">
        <title>Single-cell RNA sequencing provides a high-resolution roadmap for understanding the multicellular compartmentation of specialized metabolism.</title>
        <authorList>
            <person name="Sun S."/>
            <person name="Shen X."/>
            <person name="Li Y."/>
            <person name="Li Y."/>
            <person name="Wang S."/>
            <person name="Li R."/>
            <person name="Zhang H."/>
            <person name="Shen G."/>
            <person name="Guo B."/>
            <person name="Wei J."/>
            <person name="Xu J."/>
            <person name="St-Pierre B."/>
            <person name="Chen S."/>
            <person name="Sun C."/>
        </authorList>
    </citation>
    <scope>NUCLEOTIDE SEQUENCE [LARGE SCALE GENOMIC DNA]</scope>
</reference>
<keyword evidence="2" id="KW-1185">Reference proteome</keyword>
<accession>A0ACC0BGL6</accession>
<dbReference type="EMBL" id="CM044703">
    <property type="protein sequence ID" value="KAI5671785.1"/>
    <property type="molecule type" value="Genomic_DNA"/>
</dbReference>
<sequence length="226" mass="25916">MSSNVVLDLSCYGFGNLDDTSLVELNIVGFVLEFDSNSPQHVCTITSTRKETYHGVRRPRRKCWRKTYLMLWRFDNEFFFKLISFLPCVFLQIVKIVLRIECLLCKFGWRLPFKELCYLLNSYGVATLVDKLNALFAYSLLSLECFANFPRIVELLQGPATRATQVIGYQEEDFKRSKTVLWSSVQVEESKEANLGRLEASKTKKGAISGPFQPTVAGRLRVTKEV</sequence>